<dbReference type="InterPro" id="IPR013783">
    <property type="entry name" value="Ig-like_fold"/>
</dbReference>
<name>A0AAY3ZXV4_9TELE</name>
<accession>A0AAY3ZXV4</accession>
<keyword evidence="2 7" id="KW-0812">Transmembrane</keyword>
<evidence type="ECO:0000256" key="8">
    <source>
        <dbReference type="SAM" id="SignalP"/>
    </source>
</evidence>
<dbReference type="PANTHER" id="PTHR23037">
    <property type="entry name" value="CYTOKINE RECEPTOR"/>
    <property type="match status" value="1"/>
</dbReference>
<keyword evidence="10" id="KW-1185">Reference proteome</keyword>
<comment type="subcellular location">
    <subcellularLocation>
        <location evidence="1">Membrane</location>
        <topology evidence="1">Single-pass membrane protein</topology>
    </subcellularLocation>
</comment>
<organism evidence="9 10">
    <name type="scientific">Denticeps clupeoides</name>
    <name type="common">denticle herring</name>
    <dbReference type="NCBI Taxonomy" id="299321"/>
    <lineage>
        <taxon>Eukaryota</taxon>
        <taxon>Metazoa</taxon>
        <taxon>Chordata</taxon>
        <taxon>Craniata</taxon>
        <taxon>Vertebrata</taxon>
        <taxon>Euteleostomi</taxon>
        <taxon>Actinopterygii</taxon>
        <taxon>Neopterygii</taxon>
        <taxon>Teleostei</taxon>
        <taxon>Clupei</taxon>
        <taxon>Clupeiformes</taxon>
        <taxon>Denticipitoidei</taxon>
        <taxon>Denticipitidae</taxon>
        <taxon>Denticeps</taxon>
    </lineage>
</organism>
<evidence type="ECO:0000256" key="4">
    <source>
        <dbReference type="ARBA" id="ARBA00022989"/>
    </source>
</evidence>
<evidence type="ECO:0000313" key="9">
    <source>
        <dbReference type="Ensembl" id="ENSDCDP00010001319.1"/>
    </source>
</evidence>
<feature type="signal peptide" evidence="8">
    <location>
        <begin position="1"/>
        <end position="18"/>
    </location>
</feature>
<dbReference type="Proteomes" id="UP000694580">
    <property type="component" value="Chromosome 2"/>
</dbReference>
<proteinExistence type="predicted"/>
<keyword evidence="6" id="KW-0675">Receptor</keyword>
<sequence>MKLFLFFLILSHANLVLETETINGMDYDLQCLNDFFYTISCSINIQADLNHSTEVSYWLQAQGLDELFECVVNVSKCELHKPATDPFTFTDVHQYQISLFTSLHGNNQSIILIPDYRPRLHIQPIPPVSLSVVQLEQQIVFSWLSGYEQQSSEFEEHTQLLVHLEYQLQLWTAHGVKNIRIAERNLSVSKSNFDPESEYAAVVRSQPNQKYYTGVWSQWAPTVHWRTVPNHNSSHLIGSVIICCMLLPFVAAVCILSRWMNKCRLPVPAPHITEWGEDIRHGIPAVLQGEELMKVDTLTAVPQADISENVVSNIGKGLKMNHSSLSSECDSGCWPSDIKTVEMESVYCSDEYCTLSLGPV</sequence>
<evidence type="ECO:0000256" key="1">
    <source>
        <dbReference type="ARBA" id="ARBA00004167"/>
    </source>
</evidence>
<evidence type="ECO:0000256" key="7">
    <source>
        <dbReference type="SAM" id="Phobius"/>
    </source>
</evidence>
<dbReference type="InterPro" id="IPR036116">
    <property type="entry name" value="FN3_sf"/>
</dbReference>
<feature type="transmembrane region" description="Helical" evidence="7">
    <location>
        <begin position="236"/>
        <end position="256"/>
    </location>
</feature>
<dbReference type="GO" id="GO:0016064">
    <property type="term" value="P:immunoglobulin mediated immune response"/>
    <property type="evidence" value="ECO:0007669"/>
    <property type="project" value="TreeGrafter"/>
</dbReference>
<dbReference type="SUPFAM" id="SSF49265">
    <property type="entry name" value="Fibronectin type III"/>
    <property type="match status" value="1"/>
</dbReference>
<evidence type="ECO:0000256" key="2">
    <source>
        <dbReference type="ARBA" id="ARBA00022692"/>
    </source>
</evidence>
<protein>
    <submittedName>
        <fullName evidence="9">Uncharacterized protein</fullName>
    </submittedName>
</protein>
<dbReference type="GO" id="GO:0009897">
    <property type="term" value="C:external side of plasma membrane"/>
    <property type="evidence" value="ECO:0007669"/>
    <property type="project" value="TreeGrafter"/>
</dbReference>
<reference evidence="9" key="3">
    <citation type="submission" date="2025-09" db="UniProtKB">
        <authorList>
            <consortium name="Ensembl"/>
        </authorList>
    </citation>
    <scope>IDENTIFICATION</scope>
</reference>
<dbReference type="GO" id="GO:0004896">
    <property type="term" value="F:cytokine receptor activity"/>
    <property type="evidence" value="ECO:0007669"/>
    <property type="project" value="TreeGrafter"/>
</dbReference>
<dbReference type="Ensembl" id="ENSDCDT00010001380.1">
    <property type="protein sequence ID" value="ENSDCDP00010001319.1"/>
    <property type="gene ID" value="ENSDCDG00010000701.1"/>
</dbReference>
<reference evidence="9" key="2">
    <citation type="submission" date="2025-08" db="UniProtKB">
        <authorList>
            <consortium name="Ensembl"/>
        </authorList>
    </citation>
    <scope>IDENTIFICATION</scope>
</reference>
<reference evidence="9 10" key="1">
    <citation type="submission" date="2020-06" db="EMBL/GenBank/DDBJ databases">
        <authorList>
            <consortium name="Wellcome Sanger Institute Data Sharing"/>
        </authorList>
    </citation>
    <scope>NUCLEOTIDE SEQUENCE [LARGE SCALE GENOMIC DNA]</scope>
</reference>
<feature type="chain" id="PRO_5044281088" evidence="8">
    <location>
        <begin position="19"/>
        <end position="360"/>
    </location>
</feature>
<dbReference type="Gene3D" id="2.60.40.10">
    <property type="entry name" value="Immunoglobulins"/>
    <property type="match status" value="1"/>
</dbReference>
<dbReference type="PANTHER" id="PTHR23037:SF42">
    <property type="entry name" value="CYTOKINE RECEPTOR COMMON SUBUNIT GAMMA ISOFORM X1-RELATED"/>
    <property type="match status" value="1"/>
</dbReference>
<evidence type="ECO:0000256" key="6">
    <source>
        <dbReference type="ARBA" id="ARBA00023170"/>
    </source>
</evidence>
<gene>
    <name evidence="9" type="primary">LOC114784584</name>
</gene>
<dbReference type="AlphaFoldDB" id="A0AAY3ZXV4"/>
<keyword evidence="3 8" id="KW-0732">Signal</keyword>
<evidence type="ECO:0000313" key="10">
    <source>
        <dbReference type="Proteomes" id="UP000694580"/>
    </source>
</evidence>
<dbReference type="GeneTree" id="ENSGT00940000167095"/>
<keyword evidence="4 7" id="KW-1133">Transmembrane helix</keyword>
<evidence type="ECO:0000256" key="5">
    <source>
        <dbReference type="ARBA" id="ARBA00023136"/>
    </source>
</evidence>
<evidence type="ECO:0000256" key="3">
    <source>
        <dbReference type="ARBA" id="ARBA00022729"/>
    </source>
</evidence>
<keyword evidence="5 7" id="KW-0472">Membrane</keyword>